<dbReference type="Pfam" id="PF20222">
    <property type="entry name" value="DUF6581"/>
    <property type="match status" value="1"/>
</dbReference>
<comment type="subcellular location">
    <subcellularLocation>
        <location evidence="1">Nucleus</location>
    </subcellularLocation>
</comment>
<comment type="caution">
    <text evidence="9">The sequence shown here is derived from an EMBL/GenBank/DDBJ whole genome shotgun (WGS) entry which is preliminary data.</text>
</comment>
<evidence type="ECO:0000256" key="6">
    <source>
        <dbReference type="SAM" id="MobiDB-lite"/>
    </source>
</evidence>
<feature type="compositionally biased region" description="Basic residues" evidence="6">
    <location>
        <begin position="565"/>
        <end position="575"/>
    </location>
</feature>
<dbReference type="GO" id="GO:0042791">
    <property type="term" value="P:5S class rRNA transcription by RNA polymerase III"/>
    <property type="evidence" value="ECO:0007669"/>
    <property type="project" value="TreeGrafter"/>
</dbReference>
<feature type="domain" description="B-block binding subunit of TFIIIC" evidence="7">
    <location>
        <begin position="135"/>
        <end position="186"/>
    </location>
</feature>
<dbReference type="PANTHER" id="PTHR15180">
    <property type="entry name" value="GENERAL TRANSCRIPTION FACTOR 3C POLYPEPTIDE 1"/>
    <property type="match status" value="1"/>
</dbReference>
<proteinExistence type="predicted"/>
<protein>
    <recommendedName>
        <fullName evidence="11">B-block binding subunit of TFIIIC domain-containing protein</fullName>
    </recommendedName>
</protein>
<feature type="region of interest" description="Disordered" evidence="6">
    <location>
        <begin position="746"/>
        <end position="799"/>
    </location>
</feature>
<feature type="region of interest" description="Disordered" evidence="6">
    <location>
        <begin position="1472"/>
        <end position="1498"/>
    </location>
</feature>
<dbReference type="PANTHER" id="PTHR15180:SF1">
    <property type="entry name" value="GENERAL TRANSCRIPTION FACTOR 3C POLYPEPTIDE 1"/>
    <property type="match status" value="1"/>
</dbReference>
<reference evidence="9" key="1">
    <citation type="journal article" date="2022" name="New Phytol.">
        <title>Evolutionary transition to the ectomycorrhizal habit in the genomes of a hyperdiverse lineage of mushroom-forming fungi.</title>
        <authorList>
            <person name="Looney B."/>
            <person name="Miyauchi S."/>
            <person name="Morin E."/>
            <person name="Drula E."/>
            <person name="Courty P.E."/>
            <person name="Kohler A."/>
            <person name="Kuo A."/>
            <person name="LaButti K."/>
            <person name="Pangilinan J."/>
            <person name="Lipzen A."/>
            <person name="Riley R."/>
            <person name="Andreopoulos W."/>
            <person name="He G."/>
            <person name="Johnson J."/>
            <person name="Nolan M."/>
            <person name="Tritt A."/>
            <person name="Barry K.W."/>
            <person name="Grigoriev I.V."/>
            <person name="Nagy L.G."/>
            <person name="Hibbett D."/>
            <person name="Henrissat B."/>
            <person name="Matheny P.B."/>
            <person name="Labbe J."/>
            <person name="Martin F.M."/>
        </authorList>
    </citation>
    <scope>NUCLEOTIDE SEQUENCE</scope>
    <source>
        <strain evidence="9">BPL690</strain>
    </source>
</reference>
<dbReference type="EMBL" id="WTXG01000001">
    <property type="protein sequence ID" value="KAI0308044.1"/>
    <property type="molecule type" value="Genomic_DNA"/>
</dbReference>
<accession>A0AAD4MGM6</accession>
<dbReference type="GO" id="GO:0005634">
    <property type="term" value="C:nucleus"/>
    <property type="evidence" value="ECO:0007669"/>
    <property type="project" value="UniProtKB-SubCell"/>
</dbReference>
<feature type="compositionally biased region" description="Basic and acidic residues" evidence="6">
    <location>
        <begin position="778"/>
        <end position="794"/>
    </location>
</feature>
<evidence type="ECO:0000256" key="3">
    <source>
        <dbReference type="ARBA" id="ARBA00023125"/>
    </source>
</evidence>
<feature type="compositionally biased region" description="Polar residues" evidence="6">
    <location>
        <begin position="767"/>
        <end position="777"/>
    </location>
</feature>
<evidence type="ECO:0000256" key="4">
    <source>
        <dbReference type="ARBA" id="ARBA00023163"/>
    </source>
</evidence>
<evidence type="ECO:0000313" key="10">
    <source>
        <dbReference type="Proteomes" id="UP001203297"/>
    </source>
</evidence>
<dbReference type="CDD" id="cd16169">
    <property type="entry name" value="Tau138_eWH"/>
    <property type="match status" value="1"/>
</dbReference>
<feature type="domain" description="Transcription factor tau subunit sfc3/Tfc3 C-terminal" evidence="8">
    <location>
        <begin position="1543"/>
        <end position="1875"/>
    </location>
</feature>
<name>A0AAD4MGM6_9AGAM</name>
<evidence type="ECO:0000256" key="2">
    <source>
        <dbReference type="ARBA" id="ARBA00022553"/>
    </source>
</evidence>
<feature type="region of interest" description="Disordered" evidence="6">
    <location>
        <begin position="525"/>
        <end position="715"/>
    </location>
</feature>
<dbReference type="InterPro" id="IPR007309">
    <property type="entry name" value="TFIIIC_Bblock-bd"/>
</dbReference>
<keyword evidence="3" id="KW-0238">DNA-binding</keyword>
<keyword evidence="10" id="KW-1185">Reference proteome</keyword>
<evidence type="ECO:0000259" key="8">
    <source>
        <dbReference type="Pfam" id="PF20222"/>
    </source>
</evidence>
<dbReference type="GO" id="GO:0003677">
    <property type="term" value="F:DNA binding"/>
    <property type="evidence" value="ECO:0007669"/>
    <property type="project" value="UniProtKB-KW"/>
</dbReference>
<sequence length="2116" mass="236583">MDELVHHCLRELAFDGDFGCHPSRLRDFVASYHLDSQQVVDDAYFAFVGHWSFANPHGATTEVFIAPQQGQKRKPKEKVDDMLSVTSLTLLPDAKFSTLDDLQLQYGDALRVAVDAETSFAAITGSHIRPPKLTPMVYTALQFITRGREHGISTVDLGQKTGYDQKTCFYLIKQLLDLELVVKLRRGGVSTNFSIHKYFFERSPLWRQIQDEGANIYSDPQVNEGGLDNKETISTQDSFQPPVRFDPIDARHLSSLSLIQSRIVKLLKHSRSHIHPSQNLLVTIGFLNPTKTDRRFFQSRLRELIENRVVERVMVPSTARSGPSSTPCIRLIPEGNNVVKEPNGYPKIAARDPSMHETPSSYAMLNAVAQTETFIYDQPKTIKLNITLHKQMVDLLGNAGTKGMTLNEISGALANFDRRTVELLLTKLEKVPPPSHLGDLRIVQLMETHGRERRWRYFTVASYREIIANEKLDDQDGPYSSVDFSGVGDFAPFSADDFYGDVAGLNHLMDYAFSKSGKVEDGGEEVARRWAGTPTTVAWERTNRGKKRGREEAGLDTDGGGSVKHVPKKRGRPRKHPFESQHDGPNAAKQAARRPHRRGRDQEDPGEGAEASVPGGTSKGPESAPSDYHSPSSEVPKKRRHPPDDGHSSTSNLEWLLAPRRRGRSSKRLPSPSSTRETTEPSHSRNGVHPTDDHVAFRPVPGPLSPSNGDVSKAKVQLTAEQCDIASQHPNHAQQSAPSELIFSWPTNYHSPDDLGAPTEITDRNQLKPSQSPTRNLEPNRTDIEPFKDPDTESHSAVWMSSSSDFPGFIDHPHFNNASSHLHDGCEIIEGQRSNAVPRLEIQADMSARMRIASESPLVPQKRKEKAVIPHSRSNVSLLRRENEFLRILEESGGIVNPNSKEFLDAHLALLDSLALAREPTSGLPGVKIDKRTIENTFKSLEIRGRVKVMKTVIPTLTGAQRPTRVIYSPAVDQSRLDTFLAELGNGPQGTPYSVNNPSVAGGPLEDLKARRPAQPLRLLQSERRVDNIGHWSKNSGRADQLFESDDQTIHDILLTERTTLAQLYGFIPGKMMRARDLHFATLDAFHSHCDSRTPSLSAERIVNFSQYFRELPVGLYCSLVSTLVQSDELSQFLSTEEGRRVPVKDLPQSLQTLLQIGRARSRERLLELFEILHKLNLVLPLQPSAASSPLIRWESNGDDPSSFDAFTGEVSSMNYRSAPNYWLFCRQATLYLWALSAESPPFWKTVSVCTRLDALNFWNELQPACESKTFGQSVIQGDHSQTITPDPTFARFIGRDTSWSRAYELSWHQRQYLKRFISRRIQDEEGGSVLEKVSWIISAPFSVVKDFLQKERASQLRELGKARSRTPGMVEREGYAKKMAQERELIARKVADAKARKEEAWLAILHAVHHGAIEGVAATRVARVRKRYLQSGVANDRSRWEGEVRDAIQGFQSATKAVLLSAQRLALARPPRSHASAVQQLGAPATPPRPAGLPPTVAIPLGKSIEQLIVEQGPARDDARKKTQKQKKGKDGTNPISLSMKDASAILRARSRETGGRMDWFALRQIFPAVPRNSVRQRIASLKEIPSNEIYMRRLEDQWYRLWKQYRGTEYLPDINPRSQTDFDLINHLEFFRNFVDKNALKANRDLEAETVFQLHSSWDVLANPDISPTWEFLWDSRVDESREKGLLQMAFTTNLDDTPTTDDDSTNSQEVQVAEAALKKMVFGTPNEDYNTSRAAALLHSIGEQPISRAKDNLLSRGVLSKLIRDPQKSKPGRTLKISEINQNALGGSIPQDVFQDATMLDTLCKQQEAYREWPLLASDGDLAMLAQVTSEGLVDFKVDITGAKASRIDIDWNSKKADDDHIETTIYTCFTSTPDAEEAPASRACSPLIEKEDREGHGKTADGTVACCRKYSDGLVNCESCLDTALRAWAAESDAKEQEILRRVLDILEGAGPAGLNIGALIAKATEQGESESVLSVIESLLDDSIPLIVLVGHSRTLIVRSRWSDAWTVTACGEPRINVLPRRWLDLTGGKVQESWRAALRAVIGTIVFRPGIPQAEADISRISAGRDSVAIKETINDINNNINIINVNVNVNGWSMTWWWEKKKKWKFFGF</sequence>
<keyword evidence="4" id="KW-0804">Transcription</keyword>
<dbReference type="GO" id="GO:0000127">
    <property type="term" value="C:transcription factor TFIIIC complex"/>
    <property type="evidence" value="ECO:0007669"/>
    <property type="project" value="InterPro"/>
</dbReference>
<evidence type="ECO:0008006" key="11">
    <source>
        <dbReference type="Google" id="ProtNLM"/>
    </source>
</evidence>
<dbReference type="Pfam" id="PF04182">
    <property type="entry name" value="B-block_TFIIIC"/>
    <property type="match status" value="1"/>
</dbReference>
<organism evidence="9 10">
    <name type="scientific">Multifurca ochricompacta</name>
    <dbReference type="NCBI Taxonomy" id="376703"/>
    <lineage>
        <taxon>Eukaryota</taxon>
        <taxon>Fungi</taxon>
        <taxon>Dikarya</taxon>
        <taxon>Basidiomycota</taxon>
        <taxon>Agaricomycotina</taxon>
        <taxon>Agaricomycetes</taxon>
        <taxon>Russulales</taxon>
        <taxon>Russulaceae</taxon>
        <taxon>Multifurca</taxon>
    </lineage>
</organism>
<evidence type="ECO:0000313" key="9">
    <source>
        <dbReference type="EMBL" id="KAI0308044.1"/>
    </source>
</evidence>
<keyword evidence="2" id="KW-0597">Phosphoprotein</keyword>
<dbReference type="InterPro" id="IPR046488">
    <property type="entry name" value="Sfc3/Tfc3_C"/>
</dbReference>
<feature type="region of interest" description="Disordered" evidence="6">
    <location>
        <begin position="1512"/>
        <end position="1538"/>
    </location>
</feature>
<dbReference type="InterPro" id="IPR044210">
    <property type="entry name" value="Tfc3-like"/>
</dbReference>
<evidence type="ECO:0000259" key="7">
    <source>
        <dbReference type="Pfam" id="PF04182"/>
    </source>
</evidence>
<dbReference type="Proteomes" id="UP001203297">
    <property type="component" value="Unassembled WGS sequence"/>
</dbReference>
<evidence type="ECO:0000256" key="5">
    <source>
        <dbReference type="ARBA" id="ARBA00023242"/>
    </source>
</evidence>
<evidence type="ECO:0000256" key="1">
    <source>
        <dbReference type="ARBA" id="ARBA00004123"/>
    </source>
</evidence>
<dbReference type="InterPro" id="IPR035625">
    <property type="entry name" value="Tfc3-like_eWH"/>
</dbReference>
<gene>
    <name evidence="9" type="ORF">B0F90DRAFT_1664967</name>
</gene>
<dbReference type="GO" id="GO:0006384">
    <property type="term" value="P:transcription initiation at RNA polymerase III promoter"/>
    <property type="evidence" value="ECO:0007669"/>
    <property type="project" value="InterPro"/>
</dbReference>
<keyword evidence="5" id="KW-0539">Nucleus</keyword>